<evidence type="ECO:0000313" key="2">
    <source>
        <dbReference type="EMBL" id="KAL3832850.1"/>
    </source>
</evidence>
<feature type="compositionally biased region" description="Polar residues" evidence="1">
    <location>
        <begin position="23"/>
        <end position="37"/>
    </location>
</feature>
<feature type="compositionally biased region" description="Low complexity" evidence="1">
    <location>
        <begin position="125"/>
        <end position="149"/>
    </location>
</feature>
<dbReference type="PANTHER" id="PTHR34371">
    <property type="entry name" value="OS01G0551000 PROTEIN"/>
    <property type="match status" value="1"/>
</dbReference>
<dbReference type="InterPro" id="IPR007789">
    <property type="entry name" value="DUF688"/>
</dbReference>
<accession>A0ABD3T7E7</accession>
<gene>
    <name evidence="2" type="ORF">ACJIZ3_007586</name>
</gene>
<dbReference type="Pfam" id="PF05097">
    <property type="entry name" value="DUF688"/>
    <property type="match status" value="1"/>
</dbReference>
<dbReference type="EMBL" id="JBJXBP010000004">
    <property type="protein sequence ID" value="KAL3832850.1"/>
    <property type="molecule type" value="Genomic_DNA"/>
</dbReference>
<comment type="caution">
    <text evidence="2">The sequence shown here is derived from an EMBL/GenBank/DDBJ whole genome shotgun (WGS) entry which is preliminary data.</text>
</comment>
<proteinExistence type="predicted"/>
<feature type="compositionally biased region" description="Low complexity" evidence="1">
    <location>
        <begin position="11"/>
        <end position="22"/>
    </location>
</feature>
<reference evidence="2 3" key="1">
    <citation type="submission" date="2024-12" db="EMBL/GenBank/DDBJ databases">
        <title>The unique morphological basis and parallel evolutionary history of personate flowers in Penstemon.</title>
        <authorList>
            <person name="Depatie T.H."/>
            <person name="Wessinger C.A."/>
        </authorList>
    </citation>
    <scope>NUCLEOTIDE SEQUENCE [LARGE SCALE GENOMIC DNA]</scope>
    <source>
        <strain evidence="2">WTNN_2</strain>
        <tissue evidence="2">Leaf</tissue>
    </source>
</reference>
<feature type="region of interest" description="Disordered" evidence="1">
    <location>
        <begin position="1"/>
        <end position="41"/>
    </location>
</feature>
<name>A0ABD3T7E7_9LAMI</name>
<organism evidence="2 3">
    <name type="scientific">Penstemon smallii</name>
    <dbReference type="NCBI Taxonomy" id="265156"/>
    <lineage>
        <taxon>Eukaryota</taxon>
        <taxon>Viridiplantae</taxon>
        <taxon>Streptophyta</taxon>
        <taxon>Embryophyta</taxon>
        <taxon>Tracheophyta</taxon>
        <taxon>Spermatophyta</taxon>
        <taxon>Magnoliopsida</taxon>
        <taxon>eudicotyledons</taxon>
        <taxon>Gunneridae</taxon>
        <taxon>Pentapetalae</taxon>
        <taxon>asterids</taxon>
        <taxon>lamiids</taxon>
        <taxon>Lamiales</taxon>
        <taxon>Plantaginaceae</taxon>
        <taxon>Cheloneae</taxon>
        <taxon>Penstemon</taxon>
    </lineage>
</organism>
<protein>
    <submittedName>
        <fullName evidence="2">Uncharacterized protein</fullName>
    </submittedName>
</protein>
<dbReference type="PANTHER" id="PTHR34371:SF2">
    <property type="entry name" value="DUF688 FAMILY PROTEIN"/>
    <property type="match status" value="1"/>
</dbReference>
<sequence length="227" mass="25002">MDEKEEEQSTFPKLKLPFLPLPQSSMHSPEHPSSGTATPPLRTLASVPFKWEEEPGKPLPCTDIIIPEPTKCLELPPCRINLQSMDRITKTPSPTTVLDGPCNVGRPKFSSFRFFKEAHDSYYESSSTSTDRDSSSSSFSPEGGVLLGKSNGGGGQKGKGCFRKFNGGSFRFSSSSIADEKIEGKIRKKGSFSHDHATNTKSNHLWGAIYEGFKQVIPWKSSKKSKK</sequence>
<dbReference type="AlphaFoldDB" id="A0ABD3T7E7"/>
<feature type="region of interest" description="Disordered" evidence="1">
    <location>
        <begin position="125"/>
        <end position="158"/>
    </location>
</feature>
<evidence type="ECO:0000313" key="3">
    <source>
        <dbReference type="Proteomes" id="UP001634393"/>
    </source>
</evidence>
<keyword evidence="3" id="KW-1185">Reference proteome</keyword>
<evidence type="ECO:0000256" key="1">
    <source>
        <dbReference type="SAM" id="MobiDB-lite"/>
    </source>
</evidence>
<dbReference type="Proteomes" id="UP001634393">
    <property type="component" value="Unassembled WGS sequence"/>
</dbReference>